<protein>
    <submittedName>
        <fullName evidence="1">Uncharacterized protein</fullName>
    </submittedName>
</protein>
<reference evidence="1 2" key="1">
    <citation type="submission" date="2016-10" db="EMBL/GenBank/DDBJ databases">
        <authorList>
            <person name="de Groot N.N."/>
        </authorList>
    </citation>
    <scope>NUCLEOTIDE SEQUENCE [LARGE SCALE GENOMIC DNA]</scope>
    <source>
        <strain evidence="1 2">DSM 2895</strain>
    </source>
</reference>
<gene>
    <name evidence="1" type="ORF">SAMN04487909_11677</name>
</gene>
<dbReference type="OrthoDB" id="6424161at2"/>
<organism evidence="1 2">
    <name type="scientific">Aneurinibacillus migulanus</name>
    <name type="common">Bacillus migulanus</name>
    <dbReference type="NCBI Taxonomy" id="47500"/>
    <lineage>
        <taxon>Bacteria</taxon>
        <taxon>Bacillati</taxon>
        <taxon>Bacillota</taxon>
        <taxon>Bacilli</taxon>
        <taxon>Bacillales</taxon>
        <taxon>Paenibacillaceae</taxon>
        <taxon>Aneurinibacillus group</taxon>
        <taxon>Aneurinibacillus</taxon>
    </lineage>
</organism>
<dbReference type="Proteomes" id="UP000182836">
    <property type="component" value="Unassembled WGS sequence"/>
</dbReference>
<dbReference type="GeneID" id="42307737"/>
<proteinExistence type="predicted"/>
<name>A0A1G8T3M1_ANEMI</name>
<accession>A0A1G8T3M1</accession>
<dbReference type="AlphaFoldDB" id="A0A1G8T3M1"/>
<dbReference type="EMBL" id="FNED01000016">
    <property type="protein sequence ID" value="SDJ36239.1"/>
    <property type="molecule type" value="Genomic_DNA"/>
</dbReference>
<dbReference type="RefSeq" id="WP_052812155.1">
    <property type="nucleotide sequence ID" value="NZ_BJOA01000291.1"/>
</dbReference>
<sequence length="153" mass="17891">MKNNETIKYHWKNNKLPGIEGIVYPSGKIIIMDFYEVIDNNITKFFINPVCETSIESVENFNADIWCEIEKHPQFVEHDKNLFICGEGSMGNEGFFANVDIQNNLVWAFFSTNSNPFYKLEIEEELLRVFTTSDLVFTLNINKPEEMKIHEKI</sequence>
<evidence type="ECO:0000313" key="2">
    <source>
        <dbReference type="Proteomes" id="UP000182836"/>
    </source>
</evidence>
<evidence type="ECO:0000313" key="1">
    <source>
        <dbReference type="EMBL" id="SDJ36239.1"/>
    </source>
</evidence>